<dbReference type="PANTHER" id="PTHR21022:SF19">
    <property type="entry name" value="PREPHENATE DEHYDRATASE-RELATED"/>
    <property type="match status" value="1"/>
</dbReference>
<dbReference type="KEGG" id="chu:CHU_0764"/>
<keyword evidence="6 11" id="KW-0456">Lyase</keyword>
<dbReference type="PROSITE" id="PS51671">
    <property type="entry name" value="ACT"/>
    <property type="match status" value="1"/>
</dbReference>
<keyword evidence="4" id="KW-0057">Aromatic amino acid biosynthesis</keyword>
<evidence type="ECO:0000256" key="6">
    <source>
        <dbReference type="ARBA" id="ARBA00023239"/>
    </source>
</evidence>
<dbReference type="InterPro" id="IPR002912">
    <property type="entry name" value="ACT_dom"/>
</dbReference>
<dbReference type="EC" id="4.2.1.51" evidence="2"/>
<dbReference type="Pfam" id="PF00800">
    <property type="entry name" value="PDT"/>
    <property type="match status" value="1"/>
</dbReference>
<reference evidence="11 12" key="1">
    <citation type="journal article" date="2007" name="Appl. Environ. Microbiol.">
        <title>Genome sequence of the cellulolytic gliding bacterium Cytophaga hutchinsonii.</title>
        <authorList>
            <person name="Xie G."/>
            <person name="Bruce D.C."/>
            <person name="Challacombe J.F."/>
            <person name="Chertkov O."/>
            <person name="Detter J.C."/>
            <person name="Gilna P."/>
            <person name="Han C.S."/>
            <person name="Lucas S."/>
            <person name="Misra M."/>
            <person name="Myers G.L."/>
            <person name="Richardson P."/>
            <person name="Tapia R."/>
            <person name="Thayer N."/>
            <person name="Thompson L.S."/>
            <person name="Brettin T.S."/>
            <person name="Henrissat B."/>
            <person name="Wilson D.B."/>
            <person name="McBride M.J."/>
        </authorList>
    </citation>
    <scope>NUCLEOTIDE SEQUENCE [LARGE SCALE GENOMIC DNA]</scope>
    <source>
        <strain evidence="12">ATCC 33406 / DSM 1761 / CIP 103989 / NBRC 15051 / NCIMB 9469 / D465</strain>
    </source>
</reference>
<keyword evidence="5" id="KW-0584">Phenylalanine biosynthesis</keyword>
<keyword evidence="12" id="KW-1185">Reference proteome</keyword>
<dbReference type="CDD" id="cd04905">
    <property type="entry name" value="ACT_CM-PDT"/>
    <property type="match status" value="1"/>
</dbReference>
<dbReference type="OrthoDB" id="9802281at2"/>
<feature type="domain" description="ACT" evidence="10">
    <location>
        <begin position="193"/>
        <end position="268"/>
    </location>
</feature>
<dbReference type="Gene3D" id="3.30.70.260">
    <property type="match status" value="1"/>
</dbReference>
<dbReference type="InterPro" id="IPR045865">
    <property type="entry name" value="ACT-like_dom_sf"/>
</dbReference>
<evidence type="ECO:0000256" key="5">
    <source>
        <dbReference type="ARBA" id="ARBA00023222"/>
    </source>
</evidence>
<organism evidence="11 12">
    <name type="scientific">Cytophaga hutchinsonii (strain ATCC 33406 / DSM 1761 / CIP 103989 / NBRC 15051 / NCIMB 9469 / D465)</name>
    <dbReference type="NCBI Taxonomy" id="269798"/>
    <lineage>
        <taxon>Bacteria</taxon>
        <taxon>Pseudomonadati</taxon>
        <taxon>Bacteroidota</taxon>
        <taxon>Cytophagia</taxon>
        <taxon>Cytophagales</taxon>
        <taxon>Cytophagaceae</taxon>
        <taxon>Cytophaga</taxon>
    </lineage>
</organism>
<name>A0A6N4SP33_CYTH3</name>
<evidence type="ECO:0000256" key="3">
    <source>
        <dbReference type="ARBA" id="ARBA00022605"/>
    </source>
</evidence>
<dbReference type="RefSeq" id="WP_011584167.1">
    <property type="nucleotide sequence ID" value="NC_008255.1"/>
</dbReference>
<accession>A0A6N4SP33</accession>
<dbReference type="Proteomes" id="UP000001822">
    <property type="component" value="Chromosome"/>
</dbReference>
<comment type="pathway">
    <text evidence="1">Amino-acid biosynthesis; L-phenylalanine biosynthesis; phenylpyruvate from prephenate: step 1/1.</text>
</comment>
<evidence type="ECO:0000256" key="2">
    <source>
        <dbReference type="ARBA" id="ARBA00013147"/>
    </source>
</evidence>
<dbReference type="GO" id="GO:0009094">
    <property type="term" value="P:L-phenylalanine biosynthetic process"/>
    <property type="evidence" value="ECO:0007669"/>
    <property type="project" value="UniProtKB-UniPathway"/>
</dbReference>
<feature type="site" description="Essential for prephenate dehydratase activity" evidence="8">
    <location>
        <position position="173"/>
    </location>
</feature>
<evidence type="ECO:0000256" key="7">
    <source>
        <dbReference type="ARBA" id="ARBA00047848"/>
    </source>
</evidence>
<dbReference type="SUPFAM" id="SSF53850">
    <property type="entry name" value="Periplasmic binding protein-like II"/>
    <property type="match status" value="1"/>
</dbReference>
<dbReference type="Gene3D" id="3.40.190.10">
    <property type="entry name" value="Periplasmic binding protein-like II"/>
    <property type="match status" value="2"/>
</dbReference>
<sequence length="280" mass="32350">MKIAIQGGRASFHDITARYYFGENIDIEECESFRQLCFKLSAGEVDYAVMAVDNSIAASILPNYALIEEFGFKIIGEVYLQIKQYIMCVPDTKEEHIRWVMSHYMALNQCEEYLLNRPMMERREYHDTADSAKYIKEHHSTDIAAIASKYACELYGLKLLEPESIETYKNNFTRFFILSTDKKFKDETANKATISFRLSNEVGALSKVLKIIVDNEVNLTKIQSLPVFGKAAEYRFHVDCEWSDYAKFKKSIAINSIVEDLKILGEYKKGEFVNDYSRSK</sequence>
<evidence type="ECO:0000259" key="10">
    <source>
        <dbReference type="PROSITE" id="PS51671"/>
    </source>
</evidence>
<gene>
    <name evidence="11" type="primary">pheA</name>
    <name evidence="11" type="ordered locus">CHU_0764</name>
</gene>
<evidence type="ECO:0000256" key="1">
    <source>
        <dbReference type="ARBA" id="ARBA00004741"/>
    </source>
</evidence>
<dbReference type="PANTHER" id="PTHR21022">
    <property type="entry name" value="PREPHENATE DEHYDRATASE P PROTEIN"/>
    <property type="match status" value="1"/>
</dbReference>
<feature type="domain" description="Prephenate dehydratase" evidence="9">
    <location>
        <begin position="2"/>
        <end position="180"/>
    </location>
</feature>
<dbReference type="GO" id="GO:0004664">
    <property type="term" value="F:prephenate dehydratase activity"/>
    <property type="evidence" value="ECO:0007669"/>
    <property type="project" value="UniProtKB-EC"/>
</dbReference>
<dbReference type="AlphaFoldDB" id="A0A6N4SP33"/>
<evidence type="ECO:0000256" key="4">
    <source>
        <dbReference type="ARBA" id="ARBA00023141"/>
    </source>
</evidence>
<dbReference type="GO" id="GO:0005737">
    <property type="term" value="C:cytoplasm"/>
    <property type="evidence" value="ECO:0007669"/>
    <property type="project" value="TreeGrafter"/>
</dbReference>
<dbReference type="PIRSF" id="PIRSF001500">
    <property type="entry name" value="Chor_mut_pdt_Ppr"/>
    <property type="match status" value="1"/>
</dbReference>
<evidence type="ECO:0000313" key="11">
    <source>
        <dbReference type="EMBL" id="ABG58051.1"/>
    </source>
</evidence>
<evidence type="ECO:0000256" key="8">
    <source>
        <dbReference type="PIRSR" id="PIRSR001500-2"/>
    </source>
</evidence>
<comment type="catalytic activity">
    <reaction evidence="7">
        <text>prephenate + H(+) = 3-phenylpyruvate + CO2 + H2O</text>
        <dbReference type="Rhea" id="RHEA:21648"/>
        <dbReference type="ChEBI" id="CHEBI:15377"/>
        <dbReference type="ChEBI" id="CHEBI:15378"/>
        <dbReference type="ChEBI" id="CHEBI:16526"/>
        <dbReference type="ChEBI" id="CHEBI:18005"/>
        <dbReference type="ChEBI" id="CHEBI:29934"/>
        <dbReference type="EC" id="4.2.1.51"/>
    </reaction>
</comment>
<protein>
    <recommendedName>
        <fullName evidence="2">prephenate dehydratase</fullName>
        <ecNumber evidence="2">4.2.1.51</ecNumber>
    </recommendedName>
</protein>
<proteinExistence type="predicted"/>
<dbReference type="InterPro" id="IPR008242">
    <property type="entry name" value="Chor_mutase/pphenate_deHydtase"/>
</dbReference>
<dbReference type="InterPro" id="IPR001086">
    <property type="entry name" value="Preph_deHydtase"/>
</dbReference>
<dbReference type="PROSITE" id="PS51171">
    <property type="entry name" value="PREPHENATE_DEHYDR_3"/>
    <property type="match status" value="1"/>
</dbReference>
<keyword evidence="3" id="KW-0028">Amino-acid biosynthesis</keyword>
<dbReference type="UniPathway" id="UPA00121">
    <property type="reaction ID" value="UER00345"/>
</dbReference>
<dbReference type="EMBL" id="CP000383">
    <property type="protein sequence ID" value="ABG58051.1"/>
    <property type="molecule type" value="Genomic_DNA"/>
</dbReference>
<dbReference type="SUPFAM" id="SSF55021">
    <property type="entry name" value="ACT-like"/>
    <property type="match status" value="1"/>
</dbReference>
<evidence type="ECO:0000313" key="12">
    <source>
        <dbReference type="Proteomes" id="UP000001822"/>
    </source>
</evidence>
<dbReference type="CDD" id="cd13631">
    <property type="entry name" value="PBP2_Ct-PDT_like"/>
    <property type="match status" value="1"/>
</dbReference>
<evidence type="ECO:0000259" key="9">
    <source>
        <dbReference type="PROSITE" id="PS51171"/>
    </source>
</evidence>